<sequence>MSNELVVLEADDILRSGISGFNEEDLPLQIQGQISKLNELDKSVKEAMEAATLAKDSAINAGNRSAGFGKKKVAIEELQSAGLDLAKAVQSGAEAQKISFEFQTKLAEISKYLFGLGVSNIASNRFVVRELEMRLKGASREELSEFARQELMSVVKQLKEQEDILRKIENLSETTKNHDKTLKDQSQINQSIDEQLRAQVKNDMSHSEQLKVYAKTNKRLEEQLKAQAELDRIHSEQIQAQVEISKLHEKQLKIQAETDIKLEEQLQAHAEIDNQHSEQLKVLAENIDKQEEQLGNFHERNNELNEQIRNNLETIEAQEKKINSLNKEILNLKTLLDSKANNTLSKITLSIAIIAFIVSFVHFLF</sequence>
<dbReference type="STRING" id="1314751.GCA_001591425_02689"/>
<keyword evidence="4" id="KW-1185">Reference proteome</keyword>
<gene>
    <name evidence="3" type="ORF">BC6307_01780</name>
</gene>
<keyword evidence="2" id="KW-1133">Transmembrane helix</keyword>
<dbReference type="Proteomes" id="UP000215224">
    <property type="component" value="Chromosome"/>
</dbReference>
<keyword evidence="2" id="KW-0812">Transmembrane</keyword>
<accession>A0A223KKS8</accession>
<keyword evidence="1" id="KW-0175">Coiled coil</keyword>
<evidence type="ECO:0000256" key="1">
    <source>
        <dbReference type="SAM" id="Coils"/>
    </source>
</evidence>
<feature type="coiled-coil region" evidence="1">
    <location>
        <begin position="273"/>
        <end position="342"/>
    </location>
</feature>
<dbReference type="KEGG" id="bcoh:BC6307_01780"/>
<protein>
    <submittedName>
        <fullName evidence="3">Uncharacterized protein</fullName>
    </submittedName>
</protein>
<reference evidence="3 4" key="1">
    <citation type="submission" date="2016-12" db="EMBL/GenBank/DDBJ databases">
        <title>The whole genome sequencing and assembly of Bacillus cohnii DSM 6307T strain.</title>
        <authorList>
            <person name="Lee Y.-J."/>
            <person name="Yi H."/>
            <person name="Bahn Y.-S."/>
            <person name="Kim J.F."/>
            <person name="Lee D.-W."/>
        </authorList>
    </citation>
    <scope>NUCLEOTIDE SEQUENCE [LARGE SCALE GENOMIC DNA]</scope>
    <source>
        <strain evidence="3 4">DSM 6307</strain>
    </source>
</reference>
<proteinExistence type="predicted"/>
<evidence type="ECO:0000313" key="4">
    <source>
        <dbReference type="Proteomes" id="UP000215224"/>
    </source>
</evidence>
<evidence type="ECO:0000313" key="3">
    <source>
        <dbReference type="EMBL" id="AST90099.1"/>
    </source>
</evidence>
<dbReference type="EMBL" id="CP018866">
    <property type="protein sequence ID" value="AST90099.1"/>
    <property type="molecule type" value="Genomic_DNA"/>
</dbReference>
<name>A0A223KKS8_9BACI</name>
<organism evidence="3 4">
    <name type="scientific">Sutcliffiella cohnii</name>
    <dbReference type="NCBI Taxonomy" id="33932"/>
    <lineage>
        <taxon>Bacteria</taxon>
        <taxon>Bacillati</taxon>
        <taxon>Bacillota</taxon>
        <taxon>Bacilli</taxon>
        <taxon>Bacillales</taxon>
        <taxon>Bacillaceae</taxon>
        <taxon>Sutcliffiella</taxon>
    </lineage>
</organism>
<dbReference type="AlphaFoldDB" id="A0A223KKS8"/>
<feature type="transmembrane region" description="Helical" evidence="2">
    <location>
        <begin position="347"/>
        <end position="364"/>
    </location>
</feature>
<dbReference type="RefSeq" id="WP_066417005.1">
    <property type="nucleotide sequence ID" value="NZ_CP018866.1"/>
</dbReference>
<evidence type="ECO:0000256" key="2">
    <source>
        <dbReference type="SAM" id="Phobius"/>
    </source>
</evidence>
<keyword evidence="2" id="KW-0472">Membrane</keyword>